<dbReference type="InterPro" id="IPR013378">
    <property type="entry name" value="InlB-like_B-rpt"/>
</dbReference>
<feature type="non-terminal residue" evidence="1">
    <location>
        <position position="1"/>
    </location>
</feature>
<dbReference type="EMBL" id="JASDDP010000027">
    <property type="protein sequence ID" value="MDJ1646086.1"/>
    <property type="molecule type" value="Genomic_DNA"/>
</dbReference>
<reference evidence="1" key="1">
    <citation type="submission" date="2023-05" db="EMBL/GenBank/DDBJ databases">
        <title>Mycoplasma phocimorsus sp. nov., isolated from Scandinavian patients with seal finger or septic arthritis after contact with seals.</title>
        <authorList>
            <person name="Skafte-Holm A."/>
            <person name="Pedersen T.R."/>
            <person name="Froelund M."/>
            <person name="Stegger M."/>
            <person name="Qvortrup K."/>
            <person name="Michaels D.L."/>
            <person name="Brown D.R."/>
            <person name="Jensen J.S."/>
        </authorList>
    </citation>
    <scope>NUCLEOTIDE SEQUENCE</scope>
    <source>
        <strain evidence="1">M5725</strain>
    </source>
</reference>
<dbReference type="RefSeq" id="WP_283827449.1">
    <property type="nucleotide sequence ID" value="NZ_JASDDP010000027.1"/>
</dbReference>
<organism evidence="1 2">
    <name type="scientific">Mycoplasma phocimorsus</name>
    <dbReference type="NCBI Taxonomy" id="3045839"/>
    <lineage>
        <taxon>Bacteria</taxon>
        <taxon>Bacillati</taxon>
        <taxon>Mycoplasmatota</taxon>
        <taxon>Mollicutes</taxon>
        <taxon>Mycoplasmataceae</taxon>
        <taxon>Mycoplasma</taxon>
    </lineage>
</organism>
<gene>
    <name evidence="1" type="ORF">QLQ80_03280</name>
</gene>
<name>A0AAJ1PUJ4_9MOLU</name>
<protein>
    <submittedName>
        <fullName evidence="1">InlB B-repeat-containing protein</fullName>
    </submittedName>
</protein>
<proteinExistence type="predicted"/>
<dbReference type="Pfam" id="PF09479">
    <property type="entry name" value="Flg_new"/>
    <property type="match status" value="2"/>
</dbReference>
<keyword evidence="2" id="KW-1185">Reference proteome</keyword>
<dbReference type="Proteomes" id="UP001224428">
    <property type="component" value="Unassembled WGS sequence"/>
</dbReference>
<accession>A0AAJ1PUJ4</accession>
<evidence type="ECO:0000313" key="1">
    <source>
        <dbReference type="EMBL" id="MDJ1646086.1"/>
    </source>
</evidence>
<comment type="caution">
    <text evidence="1">The sequence shown here is derived from an EMBL/GenBank/DDBJ whole genome shotgun (WGS) entry which is preliminary data.</text>
</comment>
<evidence type="ECO:0000313" key="2">
    <source>
        <dbReference type="Proteomes" id="UP001224428"/>
    </source>
</evidence>
<sequence length="735" mass="84592">NIKIKNAFGKAAEIVQSPYEGEIPSVDRISYRLTVTNSSKVTGNFEDITSNYLLTGGTITRNDVINITIDDTNGNIKTIKSDEGIIQKPEDPKRKENHKFLGWSTQKNATKPNIFINGEKEYKFVKPTTIYAVFAKYPTLLVKLPKLNYQKDTIKTLVLGENGEVTKERITKLIQDGIDSVKDANKWSFDSETLKYTDSSKNEYPFLFDEDGESIVKFEIGKEYTLNVNYMHEPVYIFKKQETDEFIGHIWANKIIDEEQILFTSPVFSIDLSKQEIKGQYLFKKFFLDGTEYKADKLFDLQNKDNEEIVELQFESTKQIKIEISTLESNKEVSDQFLTLDGRLKETYLPKIDFSWYKGESPRKFDESDVQNNEAFDKRSKEEKEKGVVFAGWYSDPEFRNKIIFKDGLSKYPIRTNKIYPKFTADKWDKIRDIREIFEIIFEIAEKSASTAANFEKIKKYADITKDAISFVRWVTYLLMGGKRTSEEFWKGYESINRIVDKAFNWNGNDSNNNNSEFLKLNGEGPFKGSSSVIVNSITKFIEEIAKAIVAINSTYGTGEFRDSVFTDKVKKWDFSKFINSDENAKKQRVEFVKVMVLNGLIKDCKINKITNENTKDKYLKLLLKEKSNGSADTQNKNSIDIWTALNVNGGNGKKSLHPYLIKLNEFAETIAGKDGIQDIMVTAYQLIKDSKKDRAFQIAKTTVKLAGDISNFITKLYTSLYVLLEKDKKEEKKK</sequence>
<dbReference type="AlphaFoldDB" id="A0AAJ1PUJ4"/>